<dbReference type="PANTHER" id="PTHR13620:SF109">
    <property type="entry name" value="3'-5' EXONUCLEASE"/>
    <property type="match status" value="1"/>
</dbReference>
<protein>
    <recommendedName>
        <fullName evidence="7">DUF6729 domain-containing protein</fullName>
    </recommendedName>
</protein>
<evidence type="ECO:0000256" key="5">
    <source>
        <dbReference type="SAM" id="MobiDB-lite"/>
    </source>
</evidence>
<feature type="chain" id="PRO_5042282158" description="DUF6729 domain-containing protein" evidence="6">
    <location>
        <begin position="20"/>
        <end position="1077"/>
    </location>
</feature>
<evidence type="ECO:0000256" key="2">
    <source>
        <dbReference type="ARBA" id="ARBA00022723"/>
    </source>
</evidence>
<feature type="signal peptide" evidence="6">
    <location>
        <begin position="1"/>
        <end position="19"/>
    </location>
</feature>
<dbReference type="InterPro" id="IPR051132">
    <property type="entry name" value="3-5_Exonuclease_domain"/>
</dbReference>
<feature type="compositionally biased region" description="Polar residues" evidence="5">
    <location>
        <begin position="635"/>
        <end position="646"/>
    </location>
</feature>
<dbReference type="InterPro" id="IPR036397">
    <property type="entry name" value="RNaseH_sf"/>
</dbReference>
<dbReference type="InterPro" id="IPR046616">
    <property type="entry name" value="DUF6729"/>
</dbReference>
<dbReference type="PANTHER" id="PTHR13620">
    <property type="entry name" value="3-5 EXONUCLEASE"/>
    <property type="match status" value="1"/>
</dbReference>
<dbReference type="GO" id="GO:0008408">
    <property type="term" value="F:3'-5' exonuclease activity"/>
    <property type="evidence" value="ECO:0007669"/>
    <property type="project" value="UniProtKB-ARBA"/>
</dbReference>
<dbReference type="Gene3D" id="3.30.420.10">
    <property type="entry name" value="Ribonuclease H-like superfamily/Ribonuclease H"/>
    <property type="match status" value="1"/>
</dbReference>
<feature type="non-terminal residue" evidence="8">
    <location>
        <position position="1"/>
    </location>
</feature>
<keyword evidence="6" id="KW-0732">Signal</keyword>
<evidence type="ECO:0000256" key="6">
    <source>
        <dbReference type="SAM" id="SignalP"/>
    </source>
</evidence>
<keyword evidence="2" id="KW-0479">Metal-binding</keyword>
<evidence type="ECO:0000259" key="7">
    <source>
        <dbReference type="Pfam" id="PF20499"/>
    </source>
</evidence>
<dbReference type="EMBL" id="JARJCM010000029">
    <property type="protein sequence ID" value="KAJ7038853.1"/>
    <property type="molecule type" value="Genomic_DNA"/>
</dbReference>
<dbReference type="Pfam" id="PF20499">
    <property type="entry name" value="DUF6729"/>
    <property type="match status" value="1"/>
</dbReference>
<organism evidence="8 9">
    <name type="scientific">Mycena alexandri</name>
    <dbReference type="NCBI Taxonomy" id="1745969"/>
    <lineage>
        <taxon>Eukaryota</taxon>
        <taxon>Fungi</taxon>
        <taxon>Dikarya</taxon>
        <taxon>Basidiomycota</taxon>
        <taxon>Agaricomycotina</taxon>
        <taxon>Agaricomycetes</taxon>
        <taxon>Agaricomycetidae</taxon>
        <taxon>Agaricales</taxon>
        <taxon>Marasmiineae</taxon>
        <taxon>Mycenaceae</taxon>
        <taxon>Mycena</taxon>
    </lineage>
</organism>
<accession>A0AAD6T6U8</accession>
<keyword evidence="9" id="KW-1185">Reference proteome</keyword>
<evidence type="ECO:0000256" key="3">
    <source>
        <dbReference type="ARBA" id="ARBA00022801"/>
    </source>
</evidence>
<comment type="caution">
    <text evidence="8">The sequence shown here is derived from an EMBL/GenBank/DDBJ whole genome shotgun (WGS) entry which is preliminary data.</text>
</comment>
<keyword evidence="3" id="KW-0378">Hydrolase</keyword>
<evidence type="ECO:0000313" key="8">
    <source>
        <dbReference type="EMBL" id="KAJ7038853.1"/>
    </source>
</evidence>
<keyword evidence="1" id="KW-0540">Nuclease</keyword>
<evidence type="ECO:0000313" key="9">
    <source>
        <dbReference type="Proteomes" id="UP001218188"/>
    </source>
</evidence>
<proteinExistence type="predicted"/>
<dbReference type="Proteomes" id="UP001218188">
    <property type="component" value="Unassembled WGS sequence"/>
</dbReference>
<evidence type="ECO:0000256" key="4">
    <source>
        <dbReference type="ARBA" id="ARBA00022839"/>
    </source>
</evidence>
<keyword evidence="4" id="KW-0269">Exonuclease</keyword>
<sequence length="1077" mass="120670">MYRPRVFLWLPHFFVDVLLCPECGKKLEKNGIAPPRRVIDMDECFYIVTWQYYCREGCQTHQRGWNPKLINSLPPYVRLAFPAILSRCSGLSHNVLAQLRVGNQHKMGPTGVRSLLFEMHTLRFNRLQAQYLEAIFELERGRTTPNSGEYPSFGTFDDPEKYAGFVPSEHYLAEMMNKAIEKDEPEANQHTACIGVRKKKQIIKHIATYEGVPIFNALWTCMDARYIRTQVLTSTKSHEERSGPLAAVAKSLKLYGYDDPKVAFSDDPVKDKALIYGAFPSLAEKLTPIATAHGLKALEPPANFSPNFLATGQQTEQVCSALMAPLELDPTAHFCVSLDAEWNVSRKVGVSILQIAPHTLPLSAFIIPISSPGRCTFLVHKFKTLPISLLRLLVSNRVFKIGVGVKGDLTRLKKQFPSQLSDQTFNVIDLKEYAVQRGIIRRKDSGALDALVEKVLRQYLPKDDSLRRNEDWELKKIPPALLRYAALDVLASRLVFEKASEAAPIDSVTIDSPAGTRVALLVHDGGQIAAYGSIAAEQPTTFGGVRVAVPRRDRVVVEVDEVLIHSAALLLHQMPKTSKERRTAAGAFTLGQLQLASLTPTFCVVTFLNLLVFDRRQPVGLVFFRLRYVNSLSFDTEGSTGGSSKSPPVVQTAMSRAEPAEDGDGDTDNESELDFADEVDHPDIPESIKLQMLEANTENSNGKRSIDDSSDSENTNFFTKLRQLIECPPDGDNVYTRLKKDIFHAFHMIPTSKDHGLRVDFVRALRDHLMRWDPVARDSVDKTCRKVFNRTFDEMLASNPRFIQARTPRYGPPPSVLVPAIQHVYDMFGNAPNAKDGAPLFSKEAWKKANAVLELAREGYLSDLDGVTIFEKAGVDNYGMQKFKNTRGTGKVEGGPHGNVYRKFGALNASPRLTAWAKHVYGVDWEYHHDLKLINRTSFLLNYLADVIGGAEAYSGWLNGDLYERTEEQFGLCPVPDAIQIRLDMEPFSEEAAQKFPLNKNNDWLRKRQGLALPTIPPTTIEARKYFFSQMKKVAVQSSGAGKIEYETLAKEWNGSADGKERFYVTSEILVAYAKSW</sequence>
<name>A0AAD6T6U8_9AGAR</name>
<dbReference type="AlphaFoldDB" id="A0AAD6T6U8"/>
<reference evidence="8" key="1">
    <citation type="submission" date="2023-03" db="EMBL/GenBank/DDBJ databases">
        <title>Massive genome expansion in bonnet fungi (Mycena s.s.) driven by repeated elements and novel gene families across ecological guilds.</title>
        <authorList>
            <consortium name="Lawrence Berkeley National Laboratory"/>
            <person name="Harder C.B."/>
            <person name="Miyauchi S."/>
            <person name="Viragh M."/>
            <person name="Kuo A."/>
            <person name="Thoen E."/>
            <person name="Andreopoulos B."/>
            <person name="Lu D."/>
            <person name="Skrede I."/>
            <person name="Drula E."/>
            <person name="Henrissat B."/>
            <person name="Morin E."/>
            <person name="Kohler A."/>
            <person name="Barry K."/>
            <person name="LaButti K."/>
            <person name="Morin E."/>
            <person name="Salamov A."/>
            <person name="Lipzen A."/>
            <person name="Mereny Z."/>
            <person name="Hegedus B."/>
            <person name="Baldrian P."/>
            <person name="Stursova M."/>
            <person name="Weitz H."/>
            <person name="Taylor A."/>
            <person name="Grigoriev I.V."/>
            <person name="Nagy L.G."/>
            <person name="Martin F."/>
            <person name="Kauserud H."/>
        </authorList>
    </citation>
    <scope>NUCLEOTIDE SEQUENCE</scope>
    <source>
        <strain evidence="8">CBHHK200</strain>
    </source>
</reference>
<feature type="compositionally biased region" description="Acidic residues" evidence="5">
    <location>
        <begin position="660"/>
        <end position="672"/>
    </location>
</feature>
<gene>
    <name evidence="8" type="ORF">C8F04DRAFT_950618</name>
</gene>
<feature type="region of interest" description="Disordered" evidence="5">
    <location>
        <begin position="635"/>
        <end position="672"/>
    </location>
</feature>
<evidence type="ECO:0000256" key="1">
    <source>
        <dbReference type="ARBA" id="ARBA00022722"/>
    </source>
</evidence>
<dbReference type="InterPro" id="IPR012337">
    <property type="entry name" value="RNaseH-like_sf"/>
</dbReference>
<dbReference type="GO" id="GO:0003676">
    <property type="term" value="F:nucleic acid binding"/>
    <property type="evidence" value="ECO:0007669"/>
    <property type="project" value="InterPro"/>
</dbReference>
<dbReference type="SUPFAM" id="SSF53098">
    <property type="entry name" value="Ribonuclease H-like"/>
    <property type="match status" value="1"/>
</dbReference>
<feature type="domain" description="DUF6729" evidence="7">
    <location>
        <begin position="2"/>
        <end position="142"/>
    </location>
</feature>
<dbReference type="GO" id="GO:0046872">
    <property type="term" value="F:metal ion binding"/>
    <property type="evidence" value="ECO:0007669"/>
    <property type="project" value="UniProtKB-KW"/>
</dbReference>